<evidence type="ECO:0000313" key="8">
    <source>
        <dbReference type="Proteomes" id="UP000218288"/>
    </source>
</evidence>
<dbReference type="Gene3D" id="3.30.1180.20">
    <property type="entry name" value="Dihydroxyacetone kinase, domain 2"/>
    <property type="match status" value="1"/>
</dbReference>
<dbReference type="Pfam" id="PF02733">
    <property type="entry name" value="Dak1"/>
    <property type="match status" value="1"/>
</dbReference>
<reference evidence="7 8" key="1">
    <citation type="journal article" date="2016" name="Genome Announc.">
        <title>Complete Genome Sequence of Methylobacterium populi P-1M, Isolated from Pink-Pigmented Household Biofilm.</title>
        <authorList>
            <person name="Morohoshi T."/>
            <person name="Ikeda T."/>
        </authorList>
    </citation>
    <scope>NUCLEOTIDE SEQUENCE [LARGE SCALE GENOMIC DNA]</scope>
    <source>
        <strain evidence="7 8">P-1M</strain>
    </source>
</reference>
<feature type="domain" description="DhaL" evidence="5">
    <location>
        <begin position="354"/>
        <end position="542"/>
    </location>
</feature>
<protein>
    <submittedName>
        <fullName evidence="7">Glycerone kinase</fullName>
    </submittedName>
</protein>
<evidence type="ECO:0000256" key="4">
    <source>
        <dbReference type="ARBA" id="ARBA00022840"/>
    </source>
</evidence>
<dbReference type="Gene3D" id="3.40.50.10440">
    <property type="entry name" value="Dihydroxyacetone kinase, domain 1"/>
    <property type="match status" value="1"/>
</dbReference>
<dbReference type="InterPro" id="IPR036117">
    <property type="entry name" value="DhaL_dom_sf"/>
</dbReference>
<dbReference type="PANTHER" id="PTHR28629:SF4">
    <property type="entry name" value="TRIOKINASE_FMN CYCLASE"/>
    <property type="match status" value="1"/>
</dbReference>
<gene>
    <name evidence="7" type="ORF">MPPM_1068</name>
</gene>
<dbReference type="GO" id="GO:0005829">
    <property type="term" value="C:cytosol"/>
    <property type="evidence" value="ECO:0007669"/>
    <property type="project" value="TreeGrafter"/>
</dbReference>
<keyword evidence="4" id="KW-0067">ATP-binding</keyword>
<accession>A0A160PCG4</accession>
<dbReference type="RefSeq" id="WP_096484145.1">
    <property type="nucleotide sequence ID" value="NZ_AP014809.1"/>
</dbReference>
<dbReference type="FunFam" id="1.25.40.340:FF:000002">
    <property type="entry name" value="Dihydroxyacetone kinase, L subunit"/>
    <property type="match status" value="1"/>
</dbReference>
<keyword evidence="3 7" id="KW-0418">Kinase</keyword>
<dbReference type="SMART" id="SM01120">
    <property type="entry name" value="Dak2"/>
    <property type="match status" value="1"/>
</dbReference>
<dbReference type="FunFam" id="3.40.50.10440:FF:000001">
    <property type="entry name" value="Dihydroxyacetone kinase, DhaK subunit"/>
    <property type="match status" value="1"/>
</dbReference>
<dbReference type="Gene3D" id="1.25.40.340">
    <property type="match status" value="1"/>
</dbReference>
<dbReference type="SUPFAM" id="SSF101473">
    <property type="entry name" value="DhaL-like"/>
    <property type="match status" value="1"/>
</dbReference>
<evidence type="ECO:0000313" key="7">
    <source>
        <dbReference type="EMBL" id="BAU89673.1"/>
    </source>
</evidence>
<keyword evidence="1" id="KW-0808">Transferase</keyword>
<evidence type="ECO:0000259" key="5">
    <source>
        <dbReference type="PROSITE" id="PS51480"/>
    </source>
</evidence>
<feature type="domain" description="DhaK" evidence="6">
    <location>
        <begin position="7"/>
        <end position="324"/>
    </location>
</feature>
<dbReference type="Pfam" id="PF02734">
    <property type="entry name" value="Dak2"/>
    <property type="match status" value="1"/>
</dbReference>
<dbReference type="GO" id="GO:0005524">
    <property type="term" value="F:ATP binding"/>
    <property type="evidence" value="ECO:0007669"/>
    <property type="project" value="UniProtKB-KW"/>
</dbReference>
<sequence>MAHFINDRAGLVTDAIDGLVAGSGGALARLDGYPEIRVVLRAEPEPGKVAVVSGGGSGHEPAHAGFVGPGLLAAAVCGDVFASPSVDAVLAGILAVTGEAGCVLIVKNYAGDRLNFGLAAERARALGRRVETVLVADDIALPDAPRPRGLAGTLLVHKAAGHAAAAGAALEEVAALARRTAGAVRTLGIAVSTATIPGAKPEPRLAEGQAELGLGIHGEPGIERIDLPRADALAALMTARFPAPIAGADRLALLVNNLGSTTALEMEVLTKAVLATDLGRRVRLLLGPSPVMTALDMHGASLTFLALDEAIEAALLAETPVATWPRARILREAVVRPLPEGLSGGPAPAPSRDAVVAARIEAVCRALIAAEDALNALDARVGDGDTGSTFAEGARAVLADLDRLPQAEPAALCRALGERLGRATGGSSGVLLSIFFAAAGSALAAGADWPKACAAGLDRVREIGGAGPGDRTMLDAAIPAVEALAASGLGAAARAARAGAEATAGMERAGTGRSSYLASGDLKGHPDPGAVAVATAFEALAAESK</sequence>
<evidence type="ECO:0000259" key="6">
    <source>
        <dbReference type="PROSITE" id="PS51481"/>
    </source>
</evidence>
<keyword evidence="2" id="KW-0547">Nucleotide-binding</keyword>
<dbReference type="InterPro" id="IPR004007">
    <property type="entry name" value="DhaL_dom"/>
</dbReference>
<name>A0A160PCG4_9HYPH</name>
<evidence type="ECO:0000256" key="2">
    <source>
        <dbReference type="ARBA" id="ARBA00022741"/>
    </source>
</evidence>
<dbReference type="OrthoDB" id="9806345at2"/>
<dbReference type="EMBL" id="AP014809">
    <property type="protein sequence ID" value="BAU89673.1"/>
    <property type="molecule type" value="Genomic_DNA"/>
</dbReference>
<dbReference type="GO" id="GO:0004371">
    <property type="term" value="F:glycerone kinase activity"/>
    <property type="evidence" value="ECO:0007669"/>
    <property type="project" value="InterPro"/>
</dbReference>
<evidence type="ECO:0000256" key="3">
    <source>
        <dbReference type="ARBA" id="ARBA00022777"/>
    </source>
</evidence>
<dbReference type="PROSITE" id="PS51481">
    <property type="entry name" value="DHAK"/>
    <property type="match status" value="1"/>
</dbReference>
<dbReference type="Proteomes" id="UP000218288">
    <property type="component" value="Chromosome"/>
</dbReference>
<dbReference type="InterPro" id="IPR004006">
    <property type="entry name" value="DhaK_dom"/>
</dbReference>
<organism evidence="7 8">
    <name type="scientific">Methylorubrum populi</name>
    <dbReference type="NCBI Taxonomy" id="223967"/>
    <lineage>
        <taxon>Bacteria</taxon>
        <taxon>Pseudomonadati</taxon>
        <taxon>Pseudomonadota</taxon>
        <taxon>Alphaproteobacteria</taxon>
        <taxon>Hyphomicrobiales</taxon>
        <taxon>Methylobacteriaceae</taxon>
        <taxon>Methylorubrum</taxon>
    </lineage>
</organism>
<dbReference type="PROSITE" id="PS51480">
    <property type="entry name" value="DHAL"/>
    <property type="match status" value="1"/>
</dbReference>
<dbReference type="AlphaFoldDB" id="A0A160PCG4"/>
<dbReference type="SUPFAM" id="SSF82549">
    <property type="entry name" value="DAK1/DegV-like"/>
    <property type="match status" value="1"/>
</dbReference>
<proteinExistence type="predicted"/>
<dbReference type="GO" id="GO:0019563">
    <property type="term" value="P:glycerol catabolic process"/>
    <property type="evidence" value="ECO:0007669"/>
    <property type="project" value="TreeGrafter"/>
</dbReference>
<evidence type="ECO:0000256" key="1">
    <source>
        <dbReference type="ARBA" id="ARBA00022679"/>
    </source>
</evidence>
<dbReference type="InterPro" id="IPR050861">
    <property type="entry name" value="Dihydroxyacetone_Kinase"/>
</dbReference>
<dbReference type="PANTHER" id="PTHR28629">
    <property type="entry name" value="TRIOKINASE/FMN CYCLASE"/>
    <property type="match status" value="1"/>
</dbReference>